<feature type="compositionally biased region" description="Basic residues" evidence="6">
    <location>
        <begin position="46"/>
        <end position="55"/>
    </location>
</feature>
<evidence type="ECO:0000256" key="3">
    <source>
        <dbReference type="ARBA" id="ARBA00022490"/>
    </source>
</evidence>
<dbReference type="AlphaFoldDB" id="A0A199V676"/>
<feature type="compositionally biased region" description="Polar residues" evidence="6">
    <location>
        <begin position="169"/>
        <end position="186"/>
    </location>
</feature>
<dbReference type="Pfam" id="PF04570">
    <property type="entry name" value="zf-FLZ"/>
    <property type="match status" value="1"/>
</dbReference>
<dbReference type="EMBL" id="LSRQ01003110">
    <property type="protein sequence ID" value="OAY72391.1"/>
    <property type="molecule type" value="Genomic_DNA"/>
</dbReference>
<comment type="caution">
    <text evidence="8">The sequence shown here is derived from an EMBL/GenBank/DDBJ whole genome shotgun (WGS) entry which is preliminary data.</text>
</comment>
<feature type="domain" description="FLZ-type" evidence="7">
    <location>
        <begin position="113"/>
        <end position="157"/>
    </location>
</feature>
<comment type="similarity">
    <text evidence="2">Belongs to the FLZ family.</text>
</comment>
<keyword evidence="4" id="KW-0479">Metal-binding</keyword>
<dbReference type="PROSITE" id="PS51795">
    <property type="entry name" value="ZF_FLZ"/>
    <property type="match status" value="1"/>
</dbReference>
<evidence type="ECO:0000313" key="9">
    <source>
        <dbReference type="Proteomes" id="UP000092600"/>
    </source>
</evidence>
<accession>A0A199V676</accession>
<dbReference type="GO" id="GO:0046872">
    <property type="term" value="F:metal ion binding"/>
    <property type="evidence" value="ECO:0007669"/>
    <property type="project" value="UniProtKB-KW"/>
</dbReference>
<proteinExistence type="inferred from homology"/>
<evidence type="ECO:0000256" key="5">
    <source>
        <dbReference type="PROSITE-ProRule" id="PRU01131"/>
    </source>
</evidence>
<feature type="zinc finger region" description="FLZ-type" evidence="5">
    <location>
        <begin position="113"/>
        <end position="157"/>
    </location>
</feature>
<feature type="compositionally biased region" description="Low complexity" evidence="6">
    <location>
        <begin position="60"/>
        <end position="70"/>
    </location>
</feature>
<comment type="subcellular location">
    <subcellularLocation>
        <location evidence="1">Cytoplasm</location>
    </subcellularLocation>
</comment>
<feature type="region of interest" description="Disordered" evidence="6">
    <location>
        <begin position="152"/>
        <end position="186"/>
    </location>
</feature>
<dbReference type="PANTHER" id="PTHR33059">
    <property type="entry name" value="FCS-LIKE ZINC FINGER 5"/>
    <property type="match status" value="1"/>
</dbReference>
<dbReference type="PANTHER" id="PTHR33059:SF4">
    <property type="entry name" value="FCS-LIKE ZINC FINGER 5"/>
    <property type="match status" value="1"/>
</dbReference>
<organism evidence="8 9">
    <name type="scientific">Ananas comosus</name>
    <name type="common">Pineapple</name>
    <name type="synonym">Ananas ananas</name>
    <dbReference type="NCBI Taxonomy" id="4615"/>
    <lineage>
        <taxon>Eukaryota</taxon>
        <taxon>Viridiplantae</taxon>
        <taxon>Streptophyta</taxon>
        <taxon>Embryophyta</taxon>
        <taxon>Tracheophyta</taxon>
        <taxon>Spermatophyta</taxon>
        <taxon>Magnoliopsida</taxon>
        <taxon>Liliopsida</taxon>
        <taxon>Poales</taxon>
        <taxon>Bromeliaceae</taxon>
        <taxon>Bromelioideae</taxon>
        <taxon>Ananas</taxon>
    </lineage>
</organism>
<dbReference type="Proteomes" id="UP000092600">
    <property type="component" value="Unassembled WGS sequence"/>
</dbReference>
<evidence type="ECO:0000313" key="8">
    <source>
        <dbReference type="EMBL" id="OAY72391.1"/>
    </source>
</evidence>
<evidence type="ECO:0000256" key="4">
    <source>
        <dbReference type="ARBA" id="ARBA00022723"/>
    </source>
</evidence>
<keyword evidence="3" id="KW-0963">Cytoplasm</keyword>
<reference evidence="8 9" key="1">
    <citation type="journal article" date="2016" name="DNA Res.">
        <title>The draft genome of MD-2 pineapple using hybrid error correction of long reads.</title>
        <authorList>
            <person name="Redwan R.M."/>
            <person name="Saidin A."/>
            <person name="Kumar S.V."/>
        </authorList>
    </citation>
    <scope>NUCLEOTIDE SEQUENCE [LARGE SCALE GENOMIC DNA]</scope>
    <source>
        <strain evidence="9">cv. MD2</strain>
        <tissue evidence="8">Leaf</tissue>
    </source>
</reference>
<evidence type="ECO:0000256" key="1">
    <source>
        <dbReference type="ARBA" id="ARBA00004496"/>
    </source>
</evidence>
<dbReference type="InterPro" id="IPR007650">
    <property type="entry name" value="Zf-FLZ_dom"/>
</dbReference>
<feature type="region of interest" description="Disordered" evidence="6">
    <location>
        <begin position="1"/>
        <end position="70"/>
    </location>
</feature>
<evidence type="ECO:0000259" key="7">
    <source>
        <dbReference type="PROSITE" id="PS51795"/>
    </source>
</evidence>
<dbReference type="STRING" id="4615.A0A199V676"/>
<sequence>MSLGKRPRPSMSMMRRTASLTEFAPEFLADGGESQPRPNQEATPHPHPHPHHSRERARSEAAAAPAGAHRAYGGAGAEWLEARLAGGLPSPRRSAAAGNRRSSADFAAVETAPFLRACGLCRRRLAPGRDIFMYRGDIAFCSLECRQQQINQDERKEKCSLTSMKEAPPSTNGSEQSSNGETVAAA</sequence>
<gene>
    <name evidence="8" type="ORF">ACMD2_03913</name>
</gene>
<evidence type="ECO:0000256" key="6">
    <source>
        <dbReference type="SAM" id="MobiDB-lite"/>
    </source>
</evidence>
<evidence type="ECO:0000256" key="2">
    <source>
        <dbReference type="ARBA" id="ARBA00009374"/>
    </source>
</evidence>
<protein>
    <recommendedName>
        <fullName evidence="7">FLZ-type domain-containing protein</fullName>
    </recommendedName>
</protein>
<name>A0A199V676_ANACO</name>
<dbReference type="GO" id="GO:0005737">
    <property type="term" value="C:cytoplasm"/>
    <property type="evidence" value="ECO:0007669"/>
    <property type="project" value="UniProtKB-SubCell"/>
</dbReference>